<name>A0AAW9RA26_9GAMM</name>
<comment type="caution">
    <text evidence="7">The sequence shown here is derived from an EMBL/GenBank/DDBJ whole genome shotgun (WGS) entry which is preliminary data.</text>
</comment>
<dbReference type="GO" id="GO:0004057">
    <property type="term" value="F:arginyl-tRNA--protein transferase activity"/>
    <property type="evidence" value="ECO:0007669"/>
    <property type="project" value="InterPro"/>
</dbReference>
<feature type="domain" description="N-end aminoacyl transferase N-terminal" evidence="5">
    <location>
        <begin position="17"/>
        <end position="87"/>
    </location>
</feature>
<keyword evidence="8" id="KW-1185">Reference proteome</keyword>
<evidence type="ECO:0000259" key="5">
    <source>
        <dbReference type="Pfam" id="PF04376"/>
    </source>
</evidence>
<proteinExistence type="inferred from homology"/>
<reference evidence="7 8" key="1">
    <citation type="journal article" date="2016" name="Antonie Van Leeuwenhoek">
        <title>Denitratimonas tolerans gen. nov., sp. nov., a denitrifying bacterium isolated from a bioreactor for tannery wastewater treatment.</title>
        <authorList>
            <person name="Han S.I."/>
            <person name="Kim J.O."/>
            <person name="Lee Y.R."/>
            <person name="Ekpeghere K.I."/>
            <person name="Koh S.C."/>
            <person name="Whang K.S."/>
        </authorList>
    </citation>
    <scope>NUCLEOTIDE SEQUENCE [LARGE SCALE GENOMIC DNA]</scope>
    <source>
        <strain evidence="7 8">KACC 17565</strain>
    </source>
</reference>
<dbReference type="Pfam" id="PF04376">
    <property type="entry name" value="ATE_N"/>
    <property type="match status" value="1"/>
</dbReference>
<comment type="subcellular location">
    <subcellularLocation>
        <location evidence="4">Cytoplasm</location>
    </subcellularLocation>
</comment>
<dbReference type="InterPro" id="IPR016181">
    <property type="entry name" value="Acyl_CoA_acyltransferase"/>
</dbReference>
<evidence type="ECO:0000313" key="7">
    <source>
        <dbReference type="EMBL" id="MEJ1250451.1"/>
    </source>
</evidence>
<dbReference type="PANTHER" id="PTHR21367">
    <property type="entry name" value="ARGININE-TRNA-PROTEIN TRANSFERASE 1"/>
    <property type="match status" value="1"/>
</dbReference>
<keyword evidence="3 4" id="KW-0012">Acyltransferase</keyword>
<dbReference type="PANTHER" id="PTHR21367:SF1">
    <property type="entry name" value="ARGINYL-TRNA--PROTEIN TRANSFERASE 1"/>
    <property type="match status" value="1"/>
</dbReference>
<dbReference type="InterPro" id="IPR007472">
    <property type="entry name" value="N-end_Aminoacyl_Trfase_C"/>
</dbReference>
<dbReference type="GO" id="GO:0005737">
    <property type="term" value="C:cytoplasm"/>
    <property type="evidence" value="ECO:0007669"/>
    <property type="project" value="UniProtKB-SubCell"/>
</dbReference>
<dbReference type="RefSeq" id="WP_337336177.1">
    <property type="nucleotide sequence ID" value="NZ_JBBDHC010000020.1"/>
</dbReference>
<comment type="similarity">
    <text evidence="4">Belongs to the R-transferase family. Bpt subfamily.</text>
</comment>
<dbReference type="AlphaFoldDB" id="A0AAW9RA26"/>
<dbReference type="Pfam" id="PF04377">
    <property type="entry name" value="ATE_C"/>
    <property type="match status" value="1"/>
</dbReference>
<dbReference type="EC" id="2.3.2.29" evidence="4"/>
<sequence>MQTPPEIPIRLFLTQPHECGYYPERQARSLVLDPASPHLAHAYPNAINLGFRRSSHQIYRPHCAGCNACTPTRIVVERFRPDRSQRRCAARNADLDVHVAPAAFSEERFALYVRYLAARHGDSPMANPAREDFESFLVGSWNRTIFIELREAARLVAVAVTDVLPQGCSAMYTFFDPELAARGLGTCAILQQIAFAARSGLPFVYLGYWIDGHPKMDYKRRFAAMQVLRNGSWQDLA</sequence>
<dbReference type="EMBL" id="JBBDHC010000020">
    <property type="protein sequence ID" value="MEJ1250451.1"/>
    <property type="molecule type" value="Genomic_DNA"/>
</dbReference>
<evidence type="ECO:0000256" key="3">
    <source>
        <dbReference type="ARBA" id="ARBA00023315"/>
    </source>
</evidence>
<keyword evidence="1 4" id="KW-0963">Cytoplasm</keyword>
<dbReference type="InterPro" id="IPR007471">
    <property type="entry name" value="N-end_Aminoacyl_Trfase_N"/>
</dbReference>
<dbReference type="GO" id="GO:0008914">
    <property type="term" value="F:leucyl-tRNA--protein transferase activity"/>
    <property type="evidence" value="ECO:0007669"/>
    <property type="project" value="UniProtKB-UniRule"/>
</dbReference>
<dbReference type="PIRSF" id="PIRSF037208">
    <property type="entry name" value="ATE_pro_prd"/>
    <property type="match status" value="1"/>
</dbReference>
<evidence type="ECO:0000313" key="8">
    <source>
        <dbReference type="Proteomes" id="UP001364472"/>
    </source>
</evidence>
<comment type="catalytic activity">
    <reaction evidence="4">
        <text>N-terminal L-glutamyl-[protein] + L-leucyl-tRNA(Leu) = N-terminal L-leucyl-L-glutamyl-[protein] + tRNA(Leu) + H(+)</text>
        <dbReference type="Rhea" id="RHEA:50412"/>
        <dbReference type="Rhea" id="RHEA-COMP:9613"/>
        <dbReference type="Rhea" id="RHEA-COMP:9622"/>
        <dbReference type="Rhea" id="RHEA-COMP:12664"/>
        <dbReference type="Rhea" id="RHEA-COMP:12668"/>
        <dbReference type="ChEBI" id="CHEBI:15378"/>
        <dbReference type="ChEBI" id="CHEBI:64721"/>
        <dbReference type="ChEBI" id="CHEBI:78442"/>
        <dbReference type="ChEBI" id="CHEBI:78494"/>
        <dbReference type="ChEBI" id="CHEBI:133041"/>
        <dbReference type="EC" id="2.3.2.29"/>
    </reaction>
</comment>
<dbReference type="SUPFAM" id="SSF55729">
    <property type="entry name" value="Acyl-CoA N-acyltransferases (Nat)"/>
    <property type="match status" value="1"/>
</dbReference>
<dbReference type="InterPro" id="IPR030700">
    <property type="entry name" value="N-end_Aminoacyl_Trfase"/>
</dbReference>
<evidence type="ECO:0000256" key="1">
    <source>
        <dbReference type="ARBA" id="ARBA00022490"/>
    </source>
</evidence>
<gene>
    <name evidence="4" type="primary">bpt</name>
    <name evidence="7" type="ORF">WB794_12285</name>
</gene>
<comment type="catalytic activity">
    <reaction evidence="4">
        <text>N-terminal L-aspartyl-[protein] + L-leucyl-tRNA(Leu) = N-terminal L-leucyl-L-aspartyl-[protein] + tRNA(Leu) + H(+)</text>
        <dbReference type="Rhea" id="RHEA:50420"/>
        <dbReference type="Rhea" id="RHEA-COMP:9613"/>
        <dbReference type="Rhea" id="RHEA-COMP:9622"/>
        <dbReference type="Rhea" id="RHEA-COMP:12669"/>
        <dbReference type="Rhea" id="RHEA-COMP:12674"/>
        <dbReference type="ChEBI" id="CHEBI:15378"/>
        <dbReference type="ChEBI" id="CHEBI:64720"/>
        <dbReference type="ChEBI" id="CHEBI:78442"/>
        <dbReference type="ChEBI" id="CHEBI:78494"/>
        <dbReference type="ChEBI" id="CHEBI:133042"/>
        <dbReference type="EC" id="2.3.2.29"/>
    </reaction>
</comment>
<comment type="function">
    <text evidence="4">Functions in the N-end rule pathway of protein degradation where it conjugates Leu from its aminoacyl-tRNA to the N-termini of proteins containing an N-terminal aspartate or glutamate.</text>
</comment>
<dbReference type="NCBIfam" id="NF002346">
    <property type="entry name" value="PRK01305.2-3"/>
    <property type="match status" value="1"/>
</dbReference>
<evidence type="ECO:0000259" key="6">
    <source>
        <dbReference type="Pfam" id="PF04377"/>
    </source>
</evidence>
<dbReference type="GO" id="GO:0071596">
    <property type="term" value="P:ubiquitin-dependent protein catabolic process via the N-end rule pathway"/>
    <property type="evidence" value="ECO:0007669"/>
    <property type="project" value="InterPro"/>
</dbReference>
<dbReference type="NCBIfam" id="NF002341">
    <property type="entry name" value="PRK01305.1-1"/>
    <property type="match status" value="1"/>
</dbReference>
<keyword evidence="2 4" id="KW-0808">Transferase</keyword>
<evidence type="ECO:0000256" key="4">
    <source>
        <dbReference type="HAMAP-Rule" id="MF_00689"/>
    </source>
</evidence>
<dbReference type="NCBIfam" id="NF002342">
    <property type="entry name" value="PRK01305.1-3"/>
    <property type="match status" value="1"/>
</dbReference>
<protein>
    <recommendedName>
        <fullName evidence="4">Aspartate/glutamate leucyltransferase</fullName>
        <ecNumber evidence="4">2.3.2.29</ecNumber>
    </recommendedName>
</protein>
<dbReference type="InterPro" id="IPR017138">
    <property type="entry name" value="Asp_Glu_LeuTrfase"/>
</dbReference>
<accession>A0AAW9RA26</accession>
<dbReference type="Proteomes" id="UP001364472">
    <property type="component" value="Unassembled WGS sequence"/>
</dbReference>
<organism evidence="7 8">
    <name type="scientific">Denitratimonas tolerans</name>
    <dbReference type="NCBI Taxonomy" id="1338420"/>
    <lineage>
        <taxon>Bacteria</taxon>
        <taxon>Pseudomonadati</taxon>
        <taxon>Pseudomonadota</taxon>
        <taxon>Gammaproteobacteria</taxon>
        <taxon>Lysobacterales</taxon>
        <taxon>Lysobacteraceae</taxon>
        <taxon>Denitratimonas</taxon>
    </lineage>
</organism>
<feature type="domain" description="N-end rule aminoacyl transferase C-terminal" evidence="6">
    <location>
        <begin position="107"/>
        <end position="228"/>
    </location>
</feature>
<dbReference type="HAMAP" id="MF_00689">
    <property type="entry name" value="Bpt"/>
    <property type="match status" value="1"/>
</dbReference>
<evidence type="ECO:0000256" key="2">
    <source>
        <dbReference type="ARBA" id="ARBA00022679"/>
    </source>
</evidence>